<keyword evidence="6" id="KW-0378">Hydrolase</keyword>
<dbReference type="Pfam" id="PF26138">
    <property type="entry name" value="DUF8040"/>
    <property type="match status" value="1"/>
</dbReference>
<evidence type="ECO:0000256" key="4">
    <source>
        <dbReference type="ARBA" id="ARBA00022722"/>
    </source>
</evidence>
<dbReference type="Proteomes" id="UP001341281">
    <property type="component" value="Chromosome 08"/>
</dbReference>
<keyword evidence="7" id="KW-0539">Nucleus</keyword>
<evidence type="ECO:0000256" key="7">
    <source>
        <dbReference type="ARBA" id="ARBA00023242"/>
    </source>
</evidence>
<gene>
    <name evidence="10" type="ORF">U9M48_037302</name>
</gene>
<feature type="domain" description="DDE Tnp4" evidence="8">
    <location>
        <begin position="165"/>
        <end position="312"/>
    </location>
</feature>
<comment type="subcellular location">
    <subcellularLocation>
        <location evidence="2">Nucleus</location>
    </subcellularLocation>
</comment>
<evidence type="ECO:0000256" key="6">
    <source>
        <dbReference type="ARBA" id="ARBA00022801"/>
    </source>
</evidence>
<name>A0AAQ3UG55_PASNO</name>
<evidence type="ECO:0000259" key="9">
    <source>
        <dbReference type="Pfam" id="PF26138"/>
    </source>
</evidence>
<dbReference type="GO" id="GO:0016787">
    <property type="term" value="F:hydrolase activity"/>
    <property type="evidence" value="ECO:0007669"/>
    <property type="project" value="UniProtKB-KW"/>
</dbReference>
<reference evidence="10 11" key="1">
    <citation type="submission" date="2024-02" db="EMBL/GenBank/DDBJ databases">
        <title>High-quality chromosome-scale genome assembly of Pensacola bahiagrass (Paspalum notatum Flugge var. saurae).</title>
        <authorList>
            <person name="Vega J.M."/>
            <person name="Podio M."/>
            <person name="Orjuela J."/>
            <person name="Siena L.A."/>
            <person name="Pessino S.C."/>
            <person name="Combes M.C."/>
            <person name="Mariac C."/>
            <person name="Albertini E."/>
            <person name="Pupilli F."/>
            <person name="Ortiz J.P.A."/>
            <person name="Leblanc O."/>
        </authorList>
    </citation>
    <scope>NUCLEOTIDE SEQUENCE [LARGE SCALE GENOMIC DNA]</scope>
    <source>
        <strain evidence="10">R1</strain>
        <tissue evidence="10">Leaf</tissue>
    </source>
</reference>
<dbReference type="GO" id="GO:0046872">
    <property type="term" value="F:metal ion binding"/>
    <property type="evidence" value="ECO:0007669"/>
    <property type="project" value="UniProtKB-KW"/>
</dbReference>
<organism evidence="10 11">
    <name type="scientific">Paspalum notatum var. saurae</name>
    <dbReference type="NCBI Taxonomy" id="547442"/>
    <lineage>
        <taxon>Eukaryota</taxon>
        <taxon>Viridiplantae</taxon>
        <taxon>Streptophyta</taxon>
        <taxon>Embryophyta</taxon>
        <taxon>Tracheophyta</taxon>
        <taxon>Spermatophyta</taxon>
        <taxon>Magnoliopsida</taxon>
        <taxon>Liliopsida</taxon>
        <taxon>Poales</taxon>
        <taxon>Poaceae</taxon>
        <taxon>PACMAD clade</taxon>
        <taxon>Panicoideae</taxon>
        <taxon>Andropogonodae</taxon>
        <taxon>Paspaleae</taxon>
        <taxon>Paspalinae</taxon>
        <taxon>Paspalum</taxon>
    </lineage>
</organism>
<comment type="similarity">
    <text evidence="3">Belongs to the HARBI1 family.</text>
</comment>
<dbReference type="InterPro" id="IPR045249">
    <property type="entry name" value="HARBI1-like"/>
</dbReference>
<evidence type="ECO:0000256" key="3">
    <source>
        <dbReference type="ARBA" id="ARBA00006958"/>
    </source>
</evidence>
<evidence type="ECO:0000313" key="10">
    <source>
        <dbReference type="EMBL" id="WVZ91084.1"/>
    </source>
</evidence>
<dbReference type="PANTHER" id="PTHR22930:SF280">
    <property type="entry name" value="OS11G0202600 PROTEIN"/>
    <property type="match status" value="1"/>
</dbReference>
<comment type="cofactor">
    <cofactor evidence="1">
        <name>a divalent metal cation</name>
        <dbReference type="ChEBI" id="CHEBI:60240"/>
    </cofactor>
</comment>
<keyword evidence="4" id="KW-0540">Nuclease</keyword>
<evidence type="ECO:0000313" key="11">
    <source>
        <dbReference type="Proteomes" id="UP001341281"/>
    </source>
</evidence>
<protein>
    <recommendedName>
        <fullName evidence="12">DDE Tnp4 domain-containing protein</fullName>
    </recommendedName>
</protein>
<dbReference type="InterPro" id="IPR027806">
    <property type="entry name" value="HARBI1_dom"/>
</dbReference>
<feature type="domain" description="DUF8040" evidence="9">
    <location>
        <begin position="41"/>
        <end position="130"/>
    </location>
</feature>
<dbReference type="Pfam" id="PF13359">
    <property type="entry name" value="DDE_Tnp_4"/>
    <property type="match status" value="1"/>
</dbReference>
<keyword evidence="11" id="KW-1185">Reference proteome</keyword>
<dbReference type="PANTHER" id="PTHR22930">
    <property type="match status" value="1"/>
</dbReference>
<evidence type="ECO:0000256" key="1">
    <source>
        <dbReference type="ARBA" id="ARBA00001968"/>
    </source>
</evidence>
<feature type="non-terminal residue" evidence="10">
    <location>
        <position position="1"/>
    </location>
</feature>
<evidence type="ECO:0000256" key="5">
    <source>
        <dbReference type="ARBA" id="ARBA00022723"/>
    </source>
</evidence>
<dbReference type="AlphaFoldDB" id="A0AAQ3UG55"/>
<evidence type="ECO:0000259" key="8">
    <source>
        <dbReference type="Pfam" id="PF13359"/>
    </source>
</evidence>
<dbReference type="GO" id="GO:0004518">
    <property type="term" value="F:nuclease activity"/>
    <property type="evidence" value="ECO:0007669"/>
    <property type="project" value="UniProtKB-KW"/>
</dbReference>
<evidence type="ECO:0008006" key="12">
    <source>
        <dbReference type="Google" id="ProtNLM"/>
    </source>
</evidence>
<dbReference type="GO" id="GO:0005634">
    <property type="term" value="C:nucleus"/>
    <property type="evidence" value="ECO:0007669"/>
    <property type="project" value="UniProtKB-SubCell"/>
</dbReference>
<keyword evidence="5" id="KW-0479">Metal-binding</keyword>
<dbReference type="EMBL" id="CP144752">
    <property type="protein sequence ID" value="WVZ91084.1"/>
    <property type="molecule type" value="Genomic_DNA"/>
</dbReference>
<sequence>MESDNSDTSSDGSSHLNELALGAVMGAYAWLRYIQNPVLNNQTGRQWVELILLDRDRCKDNFRMYPEYFLFILVRDYGLQSTQEVESKEGLAMFLWTCGTQQCFRQVREWFQRSMETINRKMGEVLESMLAFAHTMIGPKDPSYANVHHSFTDYYPFFDGCIGAIDGTHIRVQLPKEDRENFMNRHGFTSYNVLGAVDMDMRFTYVGTGMSGACHDMRVLRECMNDPNFPKPPPGKYYLVDSGYANQKGYLAPYRRTISVPKELHFNSHHASLRNVHAFGVLKNRWRILRDIPCYGRDRQRKIIIACCALHNFLLDIALANEAETNNTGETH</sequence>
<dbReference type="InterPro" id="IPR058353">
    <property type="entry name" value="DUF8040"/>
</dbReference>
<proteinExistence type="inferred from homology"/>
<accession>A0AAQ3UG55</accession>
<evidence type="ECO:0000256" key="2">
    <source>
        <dbReference type="ARBA" id="ARBA00004123"/>
    </source>
</evidence>